<reference evidence="2 3" key="1">
    <citation type="submission" date="2020-04" db="EMBL/GenBank/DDBJ databases">
        <title>Molecular characterization of pseudomonads from Agaricus bisporus reveal novel blotch 2 pathogens in Western Europe.</title>
        <authorList>
            <person name="Taparia T."/>
            <person name="Krijger M."/>
            <person name="Haynes E."/>
            <person name="Elpinstone J.G."/>
            <person name="Noble R."/>
            <person name="Van Der Wolf J."/>
        </authorList>
    </citation>
    <scope>NUCLEOTIDE SEQUENCE [LARGE SCALE GENOMIC DNA]</scope>
    <source>
        <strain evidence="2 3">P7765</strain>
    </source>
</reference>
<protein>
    <submittedName>
        <fullName evidence="2">Uncharacterized protein</fullName>
    </submittedName>
</protein>
<feature type="transmembrane region" description="Helical" evidence="1">
    <location>
        <begin position="107"/>
        <end position="126"/>
    </location>
</feature>
<dbReference type="Proteomes" id="UP000542695">
    <property type="component" value="Unassembled WGS sequence"/>
</dbReference>
<name>A0A7Y8D690_PSEPU</name>
<gene>
    <name evidence="2" type="ORF">HX798_28930</name>
</gene>
<dbReference type="AlphaFoldDB" id="A0A7Y8D690"/>
<keyword evidence="1" id="KW-0472">Membrane</keyword>
<evidence type="ECO:0000313" key="3">
    <source>
        <dbReference type="Proteomes" id="UP000542695"/>
    </source>
</evidence>
<evidence type="ECO:0000313" key="2">
    <source>
        <dbReference type="EMBL" id="NWC84273.1"/>
    </source>
</evidence>
<feature type="transmembrane region" description="Helical" evidence="1">
    <location>
        <begin position="132"/>
        <end position="154"/>
    </location>
</feature>
<organism evidence="2 3">
    <name type="scientific">Pseudomonas putida</name>
    <name type="common">Arthrobacter siderocapsulatus</name>
    <dbReference type="NCBI Taxonomy" id="303"/>
    <lineage>
        <taxon>Bacteria</taxon>
        <taxon>Pseudomonadati</taxon>
        <taxon>Pseudomonadota</taxon>
        <taxon>Gammaproteobacteria</taxon>
        <taxon>Pseudomonadales</taxon>
        <taxon>Pseudomonadaceae</taxon>
        <taxon>Pseudomonas</taxon>
    </lineage>
</organism>
<sequence>MDLKKIVEHEAMRAEALLAGYLGLYAGSIDLADFNAESVRGASPEFKRCVRLIQDLAEVVVVSQTIARNMLNAVDSLAELVRSPKMTPPVRALWEIEDSIHDSALGAIRHLLAVGGAVGLGVWGTIDESVLAEVGVCLGFALLMLSYACSLSYLRDPDHAVTKGILTFLIGGLVVLLIKGVFLTFLIYSVISAGFFIHDIAGWLRSSKPAYPVNHLDDDDYTIFTDEELYDMTNAPGPSLTGYQKQDDGDWPH</sequence>
<evidence type="ECO:0000256" key="1">
    <source>
        <dbReference type="SAM" id="Phobius"/>
    </source>
</evidence>
<feature type="transmembrane region" description="Helical" evidence="1">
    <location>
        <begin position="166"/>
        <end position="191"/>
    </location>
</feature>
<accession>A0A7Y8D690</accession>
<dbReference type="EMBL" id="JACARV010000148">
    <property type="protein sequence ID" value="NWC84273.1"/>
    <property type="molecule type" value="Genomic_DNA"/>
</dbReference>
<dbReference type="RefSeq" id="WP_177011400.1">
    <property type="nucleotide sequence ID" value="NZ_JACARV010000148.1"/>
</dbReference>
<keyword evidence="1" id="KW-1133">Transmembrane helix</keyword>
<comment type="caution">
    <text evidence="2">The sequence shown here is derived from an EMBL/GenBank/DDBJ whole genome shotgun (WGS) entry which is preliminary data.</text>
</comment>
<proteinExistence type="predicted"/>
<keyword evidence="1" id="KW-0812">Transmembrane</keyword>